<feature type="region of interest" description="Disordered" evidence="1">
    <location>
        <begin position="105"/>
        <end position="132"/>
    </location>
</feature>
<sequence length="132" mass="15201">MPRPRKARPNILEVRRREASEESSSSNDNDNELTDAEIISTGTHLKQIVSDADEQGKQRRFIIDSVKRHQIFCQDHLRQDYFRSHAKEEVVGMINAIKERYKQEMEGGQVDGSADYGGEKSPNYDDDSLFEI</sequence>
<evidence type="ECO:0000313" key="2">
    <source>
        <dbReference type="EMBL" id="PAV82227.1"/>
    </source>
</evidence>
<keyword evidence="3" id="KW-1185">Reference proteome</keyword>
<proteinExistence type="predicted"/>
<organism evidence="2 3">
    <name type="scientific">Diploscapter pachys</name>
    <dbReference type="NCBI Taxonomy" id="2018661"/>
    <lineage>
        <taxon>Eukaryota</taxon>
        <taxon>Metazoa</taxon>
        <taxon>Ecdysozoa</taxon>
        <taxon>Nematoda</taxon>
        <taxon>Chromadorea</taxon>
        <taxon>Rhabditida</taxon>
        <taxon>Rhabditina</taxon>
        <taxon>Rhabditomorpha</taxon>
        <taxon>Rhabditoidea</taxon>
        <taxon>Rhabditidae</taxon>
        <taxon>Diploscapter</taxon>
    </lineage>
</organism>
<gene>
    <name evidence="2" type="ORF">WR25_21812</name>
</gene>
<comment type="caution">
    <text evidence="2">The sequence shown here is derived from an EMBL/GenBank/DDBJ whole genome shotgun (WGS) entry which is preliminary data.</text>
</comment>
<reference evidence="2 3" key="1">
    <citation type="journal article" date="2017" name="Curr. Biol.">
        <title>Genome architecture and evolution of a unichromosomal asexual nematode.</title>
        <authorList>
            <person name="Fradin H."/>
            <person name="Zegar C."/>
            <person name="Gutwein M."/>
            <person name="Lucas J."/>
            <person name="Kovtun M."/>
            <person name="Corcoran D."/>
            <person name="Baugh L.R."/>
            <person name="Kiontke K."/>
            <person name="Gunsalus K."/>
            <person name="Fitch D.H."/>
            <person name="Piano F."/>
        </authorList>
    </citation>
    <scope>NUCLEOTIDE SEQUENCE [LARGE SCALE GENOMIC DNA]</scope>
    <source>
        <strain evidence="2">PF1309</strain>
    </source>
</reference>
<evidence type="ECO:0000256" key="1">
    <source>
        <dbReference type="SAM" id="MobiDB-lite"/>
    </source>
</evidence>
<protein>
    <submittedName>
        <fullName evidence="2">Uncharacterized protein</fullName>
    </submittedName>
</protein>
<dbReference type="Proteomes" id="UP000218231">
    <property type="component" value="Unassembled WGS sequence"/>
</dbReference>
<feature type="region of interest" description="Disordered" evidence="1">
    <location>
        <begin position="1"/>
        <end position="38"/>
    </location>
</feature>
<dbReference type="AlphaFoldDB" id="A0A2A2L855"/>
<evidence type="ECO:0000313" key="3">
    <source>
        <dbReference type="Proteomes" id="UP000218231"/>
    </source>
</evidence>
<name>A0A2A2L855_9BILA</name>
<dbReference type="EMBL" id="LIAE01007073">
    <property type="protein sequence ID" value="PAV82227.1"/>
    <property type="molecule type" value="Genomic_DNA"/>
</dbReference>
<accession>A0A2A2L855</accession>